<evidence type="ECO:0000256" key="1">
    <source>
        <dbReference type="ARBA" id="ARBA00003701"/>
    </source>
</evidence>
<dbReference type="GO" id="GO:0004364">
    <property type="term" value="F:glutathione transferase activity"/>
    <property type="evidence" value="ECO:0007669"/>
    <property type="project" value="UniProtKB-EC"/>
</dbReference>
<name>A0A8J2RBV8_9NEOP</name>
<comment type="subcellular location">
    <subcellularLocation>
        <location evidence="3">Endoplasmic reticulum membrane</location>
        <topology evidence="3">Multi-pass membrane protein</topology>
    </subcellularLocation>
    <subcellularLocation>
        <location evidence="2">Mitochondrion outer membrane</location>
    </subcellularLocation>
</comment>
<comment type="catalytic activity">
    <reaction evidence="16">
        <text>RX + glutathione = an S-substituted glutathione + a halide anion + H(+)</text>
        <dbReference type="Rhea" id="RHEA:16437"/>
        <dbReference type="ChEBI" id="CHEBI:15378"/>
        <dbReference type="ChEBI" id="CHEBI:16042"/>
        <dbReference type="ChEBI" id="CHEBI:17792"/>
        <dbReference type="ChEBI" id="CHEBI:57925"/>
        <dbReference type="ChEBI" id="CHEBI:90779"/>
        <dbReference type="EC" id="2.5.1.18"/>
    </reaction>
    <physiologicalReaction direction="left-to-right" evidence="16">
        <dbReference type="Rhea" id="RHEA:16438"/>
    </physiologicalReaction>
</comment>
<organism evidence="18 19">
    <name type="scientific">Danaus chrysippus</name>
    <name type="common">African queen</name>
    <dbReference type="NCBI Taxonomy" id="151541"/>
    <lineage>
        <taxon>Eukaryota</taxon>
        <taxon>Metazoa</taxon>
        <taxon>Ecdysozoa</taxon>
        <taxon>Arthropoda</taxon>
        <taxon>Hexapoda</taxon>
        <taxon>Insecta</taxon>
        <taxon>Pterygota</taxon>
        <taxon>Neoptera</taxon>
        <taxon>Endopterygota</taxon>
        <taxon>Lepidoptera</taxon>
        <taxon>Glossata</taxon>
        <taxon>Ditrysia</taxon>
        <taxon>Papilionoidea</taxon>
        <taxon>Nymphalidae</taxon>
        <taxon>Danainae</taxon>
        <taxon>Danaini</taxon>
        <taxon>Danaina</taxon>
        <taxon>Danaus</taxon>
        <taxon>Anosia</taxon>
    </lineage>
</organism>
<dbReference type="InterPro" id="IPR023352">
    <property type="entry name" value="MAPEG-like_dom_sf"/>
</dbReference>
<dbReference type="PANTHER" id="PTHR10689:SF6">
    <property type="entry name" value="MICROSOMAL GLUTATHIONE S-TRANSFERASE 1"/>
    <property type="match status" value="1"/>
</dbReference>
<evidence type="ECO:0000313" key="18">
    <source>
        <dbReference type="EMBL" id="CAG9575842.1"/>
    </source>
</evidence>
<keyword evidence="8" id="KW-1000">Mitochondrion outer membrane</keyword>
<proteinExistence type="inferred from homology"/>
<dbReference type="EMBL" id="CAKASE010000074">
    <property type="protein sequence ID" value="CAG9575842.1"/>
    <property type="molecule type" value="Genomic_DNA"/>
</dbReference>
<evidence type="ECO:0000256" key="10">
    <source>
        <dbReference type="ARBA" id="ARBA00022989"/>
    </source>
</evidence>
<evidence type="ECO:0000256" key="16">
    <source>
        <dbReference type="ARBA" id="ARBA00049385"/>
    </source>
</evidence>
<evidence type="ECO:0000256" key="5">
    <source>
        <dbReference type="ARBA" id="ARBA00012452"/>
    </source>
</evidence>
<comment type="function">
    <text evidence="1">Conjugation of reduced glutathione to a wide number of exogenous and endogenous hydrophobic electrophiles.</text>
</comment>
<feature type="transmembrane region" description="Helical" evidence="17">
    <location>
        <begin position="13"/>
        <end position="33"/>
    </location>
</feature>
<dbReference type="Proteomes" id="UP000789524">
    <property type="component" value="Unassembled WGS sequence"/>
</dbReference>
<keyword evidence="6" id="KW-0808">Transferase</keyword>
<evidence type="ECO:0000256" key="8">
    <source>
        <dbReference type="ARBA" id="ARBA00022787"/>
    </source>
</evidence>
<keyword evidence="10 17" id="KW-1133">Transmembrane helix</keyword>
<evidence type="ECO:0000256" key="11">
    <source>
        <dbReference type="ARBA" id="ARBA00022990"/>
    </source>
</evidence>
<evidence type="ECO:0000256" key="14">
    <source>
        <dbReference type="ARBA" id="ARBA00038540"/>
    </source>
</evidence>
<dbReference type="EC" id="2.5.1.18" evidence="5"/>
<dbReference type="SUPFAM" id="SSF161084">
    <property type="entry name" value="MAPEG domain-like"/>
    <property type="match status" value="1"/>
</dbReference>
<evidence type="ECO:0000256" key="7">
    <source>
        <dbReference type="ARBA" id="ARBA00022692"/>
    </source>
</evidence>
<dbReference type="GO" id="GO:0005789">
    <property type="term" value="C:endoplasmic reticulum membrane"/>
    <property type="evidence" value="ECO:0007669"/>
    <property type="project" value="UniProtKB-SubCell"/>
</dbReference>
<evidence type="ECO:0000256" key="15">
    <source>
        <dbReference type="ARBA" id="ARBA00039397"/>
    </source>
</evidence>
<dbReference type="InterPro" id="IPR001129">
    <property type="entry name" value="Membr-assoc_MAPEG"/>
</dbReference>
<evidence type="ECO:0000313" key="19">
    <source>
        <dbReference type="Proteomes" id="UP000789524"/>
    </source>
</evidence>
<comment type="subunit">
    <text evidence="14">Homotrimer; The trimer binds only one molecule of glutathione.</text>
</comment>
<gene>
    <name evidence="18" type="ORF">DCHRY22_LOCUS11668</name>
</gene>
<dbReference type="PANTHER" id="PTHR10689">
    <property type="entry name" value="MICROSOMAL GLUTATHIONE S-TRANSFERASE 1"/>
    <property type="match status" value="1"/>
</dbReference>
<evidence type="ECO:0000256" key="2">
    <source>
        <dbReference type="ARBA" id="ARBA00004294"/>
    </source>
</evidence>
<dbReference type="Pfam" id="PF01124">
    <property type="entry name" value="MAPEG"/>
    <property type="match status" value="1"/>
</dbReference>
<sequence>MVPVTIVEPAVKTYIACSGILALKVMGMSLLTARMRFKKKVFANEEDTNVKGSVVKYDDPDVERVRRAHLNDLENIPVFWVVGALYLTTGPSDEVAINLFRVYTAGRILHTLVYAVTPLPQPARGIAFGIPYWITIYMGVKVICHYFNSV</sequence>
<evidence type="ECO:0000256" key="13">
    <source>
        <dbReference type="ARBA" id="ARBA00023136"/>
    </source>
</evidence>
<evidence type="ECO:0000256" key="3">
    <source>
        <dbReference type="ARBA" id="ARBA00004477"/>
    </source>
</evidence>
<keyword evidence="19" id="KW-1185">Reference proteome</keyword>
<dbReference type="OrthoDB" id="193139at2759"/>
<keyword evidence="7 17" id="KW-0812">Transmembrane</keyword>
<reference evidence="18" key="1">
    <citation type="submission" date="2021-09" db="EMBL/GenBank/DDBJ databases">
        <authorList>
            <person name="Martin H S."/>
        </authorList>
    </citation>
    <scope>NUCLEOTIDE SEQUENCE</scope>
</reference>
<dbReference type="GO" id="GO:0005741">
    <property type="term" value="C:mitochondrial outer membrane"/>
    <property type="evidence" value="ECO:0007669"/>
    <property type="project" value="UniProtKB-SubCell"/>
</dbReference>
<comment type="caution">
    <text evidence="18">The sequence shown here is derived from an EMBL/GenBank/DDBJ whole genome shotgun (WGS) entry which is preliminary data.</text>
</comment>
<evidence type="ECO:0000256" key="6">
    <source>
        <dbReference type="ARBA" id="ARBA00022679"/>
    </source>
</evidence>
<evidence type="ECO:0000256" key="12">
    <source>
        <dbReference type="ARBA" id="ARBA00023128"/>
    </source>
</evidence>
<dbReference type="Gene3D" id="1.20.120.550">
    <property type="entry name" value="Membrane associated eicosanoid/glutathione metabolism-like domain"/>
    <property type="match status" value="1"/>
</dbReference>
<keyword evidence="9" id="KW-0256">Endoplasmic reticulum</keyword>
<dbReference type="InterPro" id="IPR040162">
    <property type="entry name" value="MGST1-like"/>
</dbReference>
<comment type="similarity">
    <text evidence="4">Belongs to the MAPEG family.</text>
</comment>
<accession>A0A8J2RBV8</accession>
<evidence type="ECO:0000256" key="17">
    <source>
        <dbReference type="SAM" id="Phobius"/>
    </source>
</evidence>
<keyword evidence="11" id="KW-0007">Acetylation</keyword>
<protein>
    <recommendedName>
        <fullName evidence="15">Microsomal glutathione S-transferase 1</fullName>
        <ecNumber evidence="5">2.5.1.18</ecNumber>
    </recommendedName>
</protein>
<dbReference type="FunFam" id="1.20.120.550:FF:000002">
    <property type="entry name" value="Microsomal glutathione S-transferase 1"/>
    <property type="match status" value="1"/>
</dbReference>
<dbReference type="AlphaFoldDB" id="A0A8J2RBV8"/>
<keyword evidence="12" id="KW-0496">Mitochondrion</keyword>
<evidence type="ECO:0000256" key="4">
    <source>
        <dbReference type="ARBA" id="ARBA00010459"/>
    </source>
</evidence>
<keyword evidence="13 17" id="KW-0472">Membrane</keyword>
<evidence type="ECO:0000256" key="9">
    <source>
        <dbReference type="ARBA" id="ARBA00022824"/>
    </source>
</evidence>